<evidence type="ECO:0000256" key="4">
    <source>
        <dbReference type="ARBA" id="ARBA00022692"/>
    </source>
</evidence>
<feature type="transmembrane region" description="Helical" evidence="8">
    <location>
        <begin position="275"/>
        <end position="295"/>
    </location>
</feature>
<proteinExistence type="inferred from homology"/>
<comment type="caution">
    <text evidence="10">The sequence shown here is derived from an EMBL/GenBank/DDBJ whole genome shotgun (WGS) entry which is preliminary data.</text>
</comment>
<dbReference type="Pfam" id="PF00909">
    <property type="entry name" value="Ammonium_transp"/>
    <property type="match status" value="1"/>
</dbReference>
<dbReference type="Gene3D" id="3.40.1190.20">
    <property type="match status" value="1"/>
</dbReference>
<keyword evidence="11" id="KW-1185">Reference proteome</keyword>
<dbReference type="EMBL" id="JASFZW010000004">
    <property type="protein sequence ID" value="KAK2078494.1"/>
    <property type="molecule type" value="Genomic_DNA"/>
</dbReference>
<gene>
    <name evidence="10" type="ORF">QBZ16_003334</name>
</gene>
<feature type="transmembrane region" description="Helical" evidence="8">
    <location>
        <begin position="189"/>
        <end position="212"/>
    </location>
</feature>
<accession>A0AAD9MHF6</accession>
<keyword evidence="6 8" id="KW-0472">Membrane</keyword>
<dbReference type="Gene3D" id="1.10.3430.10">
    <property type="entry name" value="Ammonium transporter AmtB like domains"/>
    <property type="match status" value="1"/>
</dbReference>
<evidence type="ECO:0000256" key="8">
    <source>
        <dbReference type="RuleBase" id="RU362002"/>
    </source>
</evidence>
<feature type="transmembrane region" description="Helical" evidence="8">
    <location>
        <begin position="155"/>
        <end position="177"/>
    </location>
</feature>
<evidence type="ECO:0000256" key="1">
    <source>
        <dbReference type="ARBA" id="ARBA00004141"/>
    </source>
</evidence>
<dbReference type="InterPro" id="IPR029020">
    <property type="entry name" value="Ammonium/urea_transptr"/>
</dbReference>
<evidence type="ECO:0000313" key="10">
    <source>
        <dbReference type="EMBL" id="KAK2078494.1"/>
    </source>
</evidence>
<dbReference type="InterPro" id="IPR001905">
    <property type="entry name" value="Ammonium_transpt"/>
</dbReference>
<dbReference type="InterPro" id="IPR029056">
    <property type="entry name" value="Ribokinase-like"/>
</dbReference>
<dbReference type="GO" id="GO:0097272">
    <property type="term" value="P:ammonium homeostasis"/>
    <property type="evidence" value="ECO:0007669"/>
    <property type="project" value="TreeGrafter"/>
</dbReference>
<evidence type="ECO:0000313" key="11">
    <source>
        <dbReference type="Proteomes" id="UP001255856"/>
    </source>
</evidence>
<organism evidence="10 11">
    <name type="scientific">Prototheca wickerhamii</name>
    <dbReference type="NCBI Taxonomy" id="3111"/>
    <lineage>
        <taxon>Eukaryota</taxon>
        <taxon>Viridiplantae</taxon>
        <taxon>Chlorophyta</taxon>
        <taxon>core chlorophytes</taxon>
        <taxon>Trebouxiophyceae</taxon>
        <taxon>Chlorellales</taxon>
        <taxon>Chlorellaceae</taxon>
        <taxon>Prototheca</taxon>
    </lineage>
</organism>
<dbReference type="GO" id="GO:0008519">
    <property type="term" value="F:ammonium channel activity"/>
    <property type="evidence" value="ECO:0007669"/>
    <property type="project" value="InterPro"/>
</dbReference>
<comment type="similarity">
    <text evidence="2 8">Belongs to the ammonia transporter channel (TC 1.A.11.2) family.</text>
</comment>
<feature type="transmembrane region" description="Helical" evidence="8">
    <location>
        <begin position="549"/>
        <end position="571"/>
    </location>
</feature>
<keyword evidence="3 8" id="KW-0813">Transport</keyword>
<feature type="transmembrane region" description="Helical" evidence="8">
    <location>
        <begin position="492"/>
        <end position="515"/>
    </location>
</feature>
<protein>
    <recommendedName>
        <fullName evidence="8">Ammonium transporter</fullName>
    </recommendedName>
</protein>
<evidence type="ECO:0000256" key="5">
    <source>
        <dbReference type="ARBA" id="ARBA00022989"/>
    </source>
</evidence>
<keyword evidence="7 8" id="KW-0924">Ammonia transport</keyword>
<reference evidence="10" key="1">
    <citation type="submission" date="2021-01" db="EMBL/GenBank/DDBJ databases">
        <authorList>
            <person name="Eckstrom K.M.E."/>
        </authorList>
    </citation>
    <scope>NUCLEOTIDE SEQUENCE</scope>
    <source>
        <strain evidence="10">UVCC 0001</strain>
    </source>
</reference>
<feature type="transmembrane region" description="Helical" evidence="8">
    <location>
        <begin position="404"/>
        <end position="428"/>
    </location>
</feature>
<evidence type="ECO:0000256" key="7">
    <source>
        <dbReference type="ARBA" id="ARBA00023177"/>
    </source>
</evidence>
<dbReference type="NCBIfam" id="TIGR00836">
    <property type="entry name" value="amt"/>
    <property type="match status" value="1"/>
</dbReference>
<dbReference type="SUPFAM" id="SSF111352">
    <property type="entry name" value="Ammonium transporter"/>
    <property type="match status" value="1"/>
</dbReference>
<keyword evidence="5 8" id="KW-1133">Transmembrane helix</keyword>
<evidence type="ECO:0000259" key="9">
    <source>
        <dbReference type="Pfam" id="PF00909"/>
    </source>
</evidence>
<evidence type="ECO:0000256" key="3">
    <source>
        <dbReference type="ARBA" id="ARBA00022448"/>
    </source>
</evidence>
<feature type="transmembrane region" description="Helical" evidence="8">
    <location>
        <begin position="329"/>
        <end position="346"/>
    </location>
</feature>
<keyword evidence="4 8" id="KW-0812">Transmembrane</keyword>
<dbReference type="PANTHER" id="PTHR11730">
    <property type="entry name" value="AMMONIUM TRANSPORTER"/>
    <property type="match status" value="1"/>
</dbReference>
<dbReference type="PANTHER" id="PTHR11730:SF6">
    <property type="entry name" value="AMMONIUM TRANSPORTER"/>
    <property type="match status" value="1"/>
</dbReference>
<evidence type="ECO:0000256" key="6">
    <source>
        <dbReference type="ARBA" id="ARBA00023136"/>
    </source>
</evidence>
<sequence>MTPNQFEMELLTGQPIASLDEALAACQTLHSRGPRTVIISSLDLSPGHVTVVASTTEPQEAGMLSRLLVQVPRVEAYLTGTGDLFTALLLGWLHQKLGRMQEAIELALAGVQGLGNVWTMAGSFDEALSALNDTLRQDIADLSIGTLPGASDINAGFTLISGYLVFFMQAGFAMLCAGAVRAKNAKNIILLNLLDACLGSVCWYITGFAFAFGDPAADENGVYPYTTPFIGHRFFVQNQLARTSYVTWFFQFTFAATGATIVSGAVAERCRFESYLAYEMMIVSLVYPVVAHWVWSPFGWVSAGRSEATASGGYLLLAGSGVYDFAGDGPVHMVGGFASLAGAWILGPRLGRFDAAGKPVDMPGHNASLNLLGVFVLWFGWYGFNPGSTNAIVGATVGYSRISAAIAVNTTIAAATGCLSTLFITMLVNYFQSGVIVWDLIIAGNGALGGLVAITGPCAFVQTWAALIIGIFAGGVYILASKVNLNIFKVDDPLDAIAVHAGCAVWGMIGGAAFADPGMVTDYYGESPYGGQRAYGFIMGGSGRLLGAHLIYCISIAAWVLGIMTPFFYLLKRAGIFRVPAEVEAAGLDASYHGGDAYPHDIAVKGGTNGAVQYDNAAYSKAEAASVQAQIDAALLKFKEELAEGKTA</sequence>
<feature type="transmembrane region" description="Helical" evidence="8">
    <location>
        <begin position="460"/>
        <end position="480"/>
    </location>
</feature>
<dbReference type="InterPro" id="IPR024041">
    <property type="entry name" value="NH4_transpt_AmtB-like_dom"/>
</dbReference>
<feature type="transmembrane region" description="Helical" evidence="8">
    <location>
        <begin position="248"/>
        <end position="268"/>
    </location>
</feature>
<evidence type="ECO:0000256" key="2">
    <source>
        <dbReference type="ARBA" id="ARBA00005887"/>
    </source>
</evidence>
<dbReference type="GO" id="GO:0005886">
    <property type="term" value="C:plasma membrane"/>
    <property type="evidence" value="ECO:0007669"/>
    <property type="project" value="UniProtKB-SubCell"/>
</dbReference>
<comment type="subcellular location">
    <subcellularLocation>
        <location evidence="8">Cell membrane</location>
        <topology evidence="8">Multi-pass membrane protein</topology>
    </subcellularLocation>
    <subcellularLocation>
        <location evidence="1">Membrane</location>
        <topology evidence="1">Multi-pass membrane protein</topology>
    </subcellularLocation>
</comment>
<dbReference type="Proteomes" id="UP001255856">
    <property type="component" value="Unassembled WGS sequence"/>
</dbReference>
<feature type="transmembrane region" description="Helical" evidence="8">
    <location>
        <begin position="435"/>
        <end position="454"/>
    </location>
</feature>
<dbReference type="SUPFAM" id="SSF53613">
    <property type="entry name" value="Ribokinase-like"/>
    <property type="match status" value="1"/>
</dbReference>
<feature type="domain" description="Ammonium transporter AmtB-like" evidence="9">
    <location>
        <begin position="157"/>
        <end position="598"/>
    </location>
</feature>
<name>A0AAD9MHF6_PROWI</name>
<dbReference type="AlphaFoldDB" id="A0AAD9MHF6"/>
<feature type="transmembrane region" description="Helical" evidence="8">
    <location>
        <begin position="367"/>
        <end position="384"/>
    </location>
</feature>